<feature type="compositionally biased region" description="Basic and acidic residues" evidence="1">
    <location>
        <begin position="442"/>
        <end position="453"/>
    </location>
</feature>
<dbReference type="Pfam" id="PF16158">
    <property type="entry name" value="N_BRCA1_IG"/>
    <property type="match status" value="1"/>
</dbReference>
<dbReference type="CDD" id="cd14947">
    <property type="entry name" value="NBR1_like"/>
    <property type="match status" value="1"/>
</dbReference>
<gene>
    <name evidence="4" type="primary">LOC113797153</name>
</gene>
<dbReference type="Proteomes" id="UP000515146">
    <property type="component" value="Unplaced"/>
</dbReference>
<evidence type="ECO:0000259" key="2">
    <source>
        <dbReference type="Pfam" id="PF16158"/>
    </source>
</evidence>
<dbReference type="KEGG" id="dpte:113797153"/>
<sequence>MLFSVFSDLLSLIDDNISVDGGNDNGNGNNLNGQRKTSMNRNSKKKSSRSLLNEMKKMDLMSILINSLSGSWTITQMIEAIRHYEQDLQRLPERIENEKELMKEIPICYRCVQPCLAENIHYVCSHCYEIILCEQCEQRSEELHPFDFIKIKPKSLDSNSTSSTTVNPIVKAAKPAIEMFRKNFLLLLGELLRDLTIAEDCYEQYTPGTRFTKIWHIGNNGNFDWPNGTVLRCLGSNIDPINGQKSIPLSLKAGEKFDVQMDFMIPNDVNDEKIFYSVWRFWHDNHYFGQTIQMRIKAVPKIEQIEKIGEKIIVTNISDDDDVIENEKSENVHDDDDDEKKEIIFTTEMVPYPDCFNLAIPFFKNGDDNNNDTTATINVIETSECDEKQSEKLIRRPEPETEQRKTEKEKEKSIKRKSKSSSLKNGSKERESTILNIVRSSKHLDHSKKDERSSSSSSINKMMDIQQQSKSLREHFHQFQFPATSAMLDIANRMMEKHQQHHHHHHNNNHNHHHQIKSTSSLSATATTNDNRQSSSTGIAKTIKIRRRHLGHHHSKQ</sequence>
<feature type="domain" description="Nbr1 FW" evidence="2">
    <location>
        <begin position="204"/>
        <end position="297"/>
    </location>
</feature>
<dbReference type="InterPro" id="IPR013783">
    <property type="entry name" value="Ig-like_fold"/>
</dbReference>
<feature type="compositionally biased region" description="Basic residues" evidence="1">
    <location>
        <begin position="543"/>
        <end position="557"/>
    </location>
</feature>
<dbReference type="InParanoid" id="A0A6P6YDC6"/>
<evidence type="ECO:0000313" key="3">
    <source>
        <dbReference type="Proteomes" id="UP000515146"/>
    </source>
</evidence>
<dbReference type="Gene3D" id="2.60.40.10">
    <property type="entry name" value="Immunoglobulins"/>
    <property type="match status" value="1"/>
</dbReference>
<protein>
    <submittedName>
        <fullName evidence="4">Uncharacterized protein LOC113797153</fullName>
    </submittedName>
</protein>
<evidence type="ECO:0000256" key="1">
    <source>
        <dbReference type="SAM" id="MobiDB-lite"/>
    </source>
</evidence>
<feature type="region of interest" description="Disordered" evidence="1">
    <location>
        <begin position="381"/>
        <end position="460"/>
    </location>
</feature>
<evidence type="ECO:0000313" key="4">
    <source>
        <dbReference type="RefSeq" id="XP_027203290.1"/>
    </source>
</evidence>
<proteinExistence type="predicted"/>
<feature type="compositionally biased region" description="Basic residues" evidence="1">
    <location>
        <begin position="499"/>
        <end position="516"/>
    </location>
</feature>
<feature type="compositionally biased region" description="Low complexity" evidence="1">
    <location>
        <begin position="518"/>
        <end position="528"/>
    </location>
</feature>
<feature type="region of interest" description="Disordered" evidence="1">
    <location>
        <begin position="23"/>
        <end position="48"/>
    </location>
</feature>
<reference evidence="4" key="1">
    <citation type="submission" date="2025-08" db="UniProtKB">
        <authorList>
            <consortium name="RefSeq"/>
        </authorList>
    </citation>
    <scope>IDENTIFICATION</scope>
    <source>
        <strain evidence="4">Airmid</strain>
    </source>
</reference>
<accession>A0A6P6YDC6</accession>
<dbReference type="OrthoDB" id="661148at2759"/>
<dbReference type="OMA" id="LAENIHY"/>
<dbReference type="PANTHER" id="PTHR20930:SF0">
    <property type="entry name" value="PROTEIN ILRUN"/>
    <property type="match status" value="1"/>
</dbReference>
<dbReference type="PANTHER" id="PTHR20930">
    <property type="entry name" value="OVARIAN CARCINOMA ANTIGEN CA125-RELATED"/>
    <property type="match status" value="1"/>
</dbReference>
<feature type="region of interest" description="Disordered" evidence="1">
    <location>
        <begin position="496"/>
        <end position="557"/>
    </location>
</feature>
<dbReference type="RefSeq" id="XP_027203290.1">
    <property type="nucleotide sequence ID" value="XM_027347489.1"/>
</dbReference>
<dbReference type="AlphaFoldDB" id="A0A6P6YDC6"/>
<dbReference type="InterPro" id="IPR032350">
    <property type="entry name" value="Nbr1_FW"/>
</dbReference>
<name>A0A6P6YDC6_DERPT</name>
<organism evidence="3 4">
    <name type="scientific">Dermatophagoides pteronyssinus</name>
    <name type="common">European house dust mite</name>
    <dbReference type="NCBI Taxonomy" id="6956"/>
    <lineage>
        <taxon>Eukaryota</taxon>
        <taxon>Metazoa</taxon>
        <taxon>Ecdysozoa</taxon>
        <taxon>Arthropoda</taxon>
        <taxon>Chelicerata</taxon>
        <taxon>Arachnida</taxon>
        <taxon>Acari</taxon>
        <taxon>Acariformes</taxon>
        <taxon>Sarcoptiformes</taxon>
        <taxon>Astigmata</taxon>
        <taxon>Psoroptidia</taxon>
        <taxon>Analgoidea</taxon>
        <taxon>Pyroglyphidae</taxon>
        <taxon>Dermatophagoidinae</taxon>
        <taxon>Dermatophagoides</taxon>
    </lineage>
</organism>
<feature type="compositionally biased region" description="Polar residues" evidence="1">
    <location>
        <begin position="529"/>
        <end position="539"/>
    </location>
</feature>
<feature type="compositionally biased region" description="Basic and acidic residues" evidence="1">
    <location>
        <begin position="385"/>
        <end position="412"/>
    </location>
</feature>
<keyword evidence="3" id="KW-1185">Reference proteome</keyword>
<feature type="compositionally biased region" description="Low complexity" evidence="1">
    <location>
        <begin position="23"/>
        <end position="33"/>
    </location>
</feature>